<gene>
    <name evidence="2" type="ORF">MACH08_40530</name>
</gene>
<proteinExistence type="predicted"/>
<dbReference type="InterPro" id="IPR016047">
    <property type="entry name" value="M23ase_b-sheet_dom"/>
</dbReference>
<accession>A0ABQ5TRA6</accession>
<dbReference type="InterPro" id="IPR050570">
    <property type="entry name" value="Cell_wall_metabolism_enzyme"/>
</dbReference>
<dbReference type="RefSeq" id="WP_317958516.1">
    <property type="nucleotide sequence ID" value="NZ_BSKO01000002.1"/>
</dbReference>
<name>A0ABQ5TRA6_9BACI</name>
<dbReference type="EMBL" id="BSKO01000002">
    <property type="protein sequence ID" value="GLO68269.1"/>
    <property type="molecule type" value="Genomic_DNA"/>
</dbReference>
<evidence type="ECO:0000259" key="1">
    <source>
        <dbReference type="Pfam" id="PF01551"/>
    </source>
</evidence>
<dbReference type="InterPro" id="IPR011055">
    <property type="entry name" value="Dup_hybrid_motif"/>
</dbReference>
<evidence type="ECO:0000313" key="2">
    <source>
        <dbReference type="EMBL" id="GLO68269.1"/>
    </source>
</evidence>
<keyword evidence="3" id="KW-1185">Reference proteome</keyword>
<dbReference type="PANTHER" id="PTHR21666:SF270">
    <property type="entry name" value="MUREIN HYDROLASE ACTIVATOR ENVC"/>
    <property type="match status" value="1"/>
</dbReference>
<organism evidence="2 3">
    <name type="scientific">Oceanobacillus kimchii</name>
    <dbReference type="NCBI Taxonomy" id="746691"/>
    <lineage>
        <taxon>Bacteria</taxon>
        <taxon>Bacillati</taxon>
        <taxon>Bacillota</taxon>
        <taxon>Bacilli</taxon>
        <taxon>Bacillales</taxon>
        <taxon>Bacillaceae</taxon>
        <taxon>Oceanobacillus</taxon>
    </lineage>
</organism>
<evidence type="ECO:0000313" key="3">
    <source>
        <dbReference type="Proteomes" id="UP001275436"/>
    </source>
</evidence>
<protein>
    <recommendedName>
        <fullName evidence="1">M23ase beta-sheet core domain-containing protein</fullName>
    </recommendedName>
</protein>
<dbReference type="SUPFAM" id="SSF51261">
    <property type="entry name" value="Duplicated hybrid motif"/>
    <property type="match status" value="1"/>
</dbReference>
<dbReference type="CDD" id="cd12797">
    <property type="entry name" value="M23_peptidase"/>
    <property type="match status" value="1"/>
</dbReference>
<dbReference type="Pfam" id="PF01551">
    <property type="entry name" value="Peptidase_M23"/>
    <property type="match status" value="1"/>
</dbReference>
<dbReference type="PANTHER" id="PTHR21666">
    <property type="entry name" value="PEPTIDASE-RELATED"/>
    <property type="match status" value="1"/>
</dbReference>
<sequence>MSELIRMILVLGVSITMMILTINASSHASQSKFLKEDLEVAAHDASLQLDVEALSNGYIIFNQEKAREVFEETLERNTGLSEGEDYSFIEWEVFDHDTNPSGFACENQTNPTYDYESPNVNASFTVSCPTIIAIVKHTTDNYIYLAGESTDGKDIIKGAAYTYEFNPNAKKIESSLTTLAAVNSDPQINSLNSDLVKKGDFYWPVPYTTNITSHFQKNRPNPVTGVIKNHNGTDIAANGVNNQPAVSITDGIVSYTGPVGGYGNMVEVTHPDGLVTRYAHLNSILVTNGQKISGGDIVGLIGSTGNSTGPHLHFETRINGTPVDPLTIFK</sequence>
<comment type="caution">
    <text evidence="2">The sequence shown here is derived from an EMBL/GenBank/DDBJ whole genome shotgun (WGS) entry which is preliminary data.</text>
</comment>
<reference evidence="2 3" key="1">
    <citation type="submission" date="2023-02" db="EMBL/GenBank/DDBJ databases">
        <title>Oceanobacillus kimchii IFOP_LL358 isolated form Alexandrium catenella lab strain.</title>
        <authorList>
            <person name="Gajardo G."/>
            <person name="Ueki S."/>
            <person name="Maruyama F."/>
        </authorList>
    </citation>
    <scope>NUCLEOTIDE SEQUENCE [LARGE SCALE GENOMIC DNA]</scope>
    <source>
        <strain evidence="2 3">IFOP_LL358</strain>
    </source>
</reference>
<feature type="domain" description="M23ase beta-sheet core" evidence="1">
    <location>
        <begin position="229"/>
        <end position="325"/>
    </location>
</feature>
<dbReference type="Gene3D" id="2.70.70.10">
    <property type="entry name" value="Glucose Permease (Domain IIA)"/>
    <property type="match status" value="1"/>
</dbReference>
<dbReference type="Proteomes" id="UP001275436">
    <property type="component" value="Unassembled WGS sequence"/>
</dbReference>